<dbReference type="Proteomes" id="UP000215914">
    <property type="component" value="Unassembled WGS sequence"/>
</dbReference>
<reference evidence="2" key="2">
    <citation type="submission" date="2020-06" db="EMBL/GenBank/DDBJ databases">
        <title>Helianthus annuus Genome sequencing and assembly Release 2.</title>
        <authorList>
            <person name="Gouzy J."/>
            <person name="Langlade N."/>
            <person name="Munos S."/>
        </authorList>
    </citation>
    <scope>NUCLEOTIDE SEQUENCE</scope>
    <source>
        <tissue evidence="2">Leaves</tissue>
    </source>
</reference>
<gene>
    <name evidence="2" type="ORF">HanXRQr2_Chr10g0444241</name>
</gene>
<protein>
    <submittedName>
        <fullName evidence="2">Uncharacterized protein</fullName>
    </submittedName>
</protein>
<name>A0A9K3N474_HELAN</name>
<dbReference type="EMBL" id="MNCJ02000325">
    <property type="protein sequence ID" value="KAF5786711.1"/>
    <property type="molecule type" value="Genomic_DNA"/>
</dbReference>
<evidence type="ECO:0000313" key="2">
    <source>
        <dbReference type="EMBL" id="KAF5786711.1"/>
    </source>
</evidence>
<accession>A0A9K3N474</accession>
<proteinExistence type="predicted"/>
<feature type="region of interest" description="Disordered" evidence="1">
    <location>
        <begin position="18"/>
        <end position="44"/>
    </location>
</feature>
<comment type="caution">
    <text evidence="2">The sequence shown here is derived from an EMBL/GenBank/DDBJ whole genome shotgun (WGS) entry which is preliminary data.</text>
</comment>
<dbReference type="Gramene" id="mRNA:HanXRQr2_Chr10g0444241">
    <property type="protein sequence ID" value="mRNA:HanXRQr2_Chr10g0444241"/>
    <property type="gene ID" value="HanXRQr2_Chr10g0444241"/>
</dbReference>
<organism evidence="2 3">
    <name type="scientific">Helianthus annuus</name>
    <name type="common">Common sunflower</name>
    <dbReference type="NCBI Taxonomy" id="4232"/>
    <lineage>
        <taxon>Eukaryota</taxon>
        <taxon>Viridiplantae</taxon>
        <taxon>Streptophyta</taxon>
        <taxon>Embryophyta</taxon>
        <taxon>Tracheophyta</taxon>
        <taxon>Spermatophyta</taxon>
        <taxon>Magnoliopsida</taxon>
        <taxon>eudicotyledons</taxon>
        <taxon>Gunneridae</taxon>
        <taxon>Pentapetalae</taxon>
        <taxon>asterids</taxon>
        <taxon>campanulids</taxon>
        <taxon>Asterales</taxon>
        <taxon>Asteraceae</taxon>
        <taxon>Asteroideae</taxon>
        <taxon>Heliantheae alliance</taxon>
        <taxon>Heliantheae</taxon>
        <taxon>Helianthus</taxon>
    </lineage>
</organism>
<keyword evidence="3" id="KW-1185">Reference proteome</keyword>
<evidence type="ECO:0000313" key="3">
    <source>
        <dbReference type="Proteomes" id="UP000215914"/>
    </source>
</evidence>
<feature type="compositionally biased region" description="Basic residues" evidence="1">
    <location>
        <begin position="18"/>
        <end position="35"/>
    </location>
</feature>
<dbReference type="AlphaFoldDB" id="A0A9K3N474"/>
<sequence>MKAYFVIFWKWLRQRNKRDRVHHHQKGKGNKKNNHREKGNIWVV</sequence>
<reference evidence="2" key="1">
    <citation type="journal article" date="2017" name="Nature">
        <title>The sunflower genome provides insights into oil metabolism, flowering and Asterid evolution.</title>
        <authorList>
            <person name="Badouin H."/>
            <person name="Gouzy J."/>
            <person name="Grassa C.J."/>
            <person name="Murat F."/>
            <person name="Staton S.E."/>
            <person name="Cottret L."/>
            <person name="Lelandais-Briere C."/>
            <person name="Owens G.L."/>
            <person name="Carrere S."/>
            <person name="Mayjonade B."/>
            <person name="Legrand L."/>
            <person name="Gill N."/>
            <person name="Kane N.C."/>
            <person name="Bowers J.E."/>
            <person name="Hubner S."/>
            <person name="Bellec A."/>
            <person name="Berard A."/>
            <person name="Berges H."/>
            <person name="Blanchet N."/>
            <person name="Boniface M.C."/>
            <person name="Brunel D."/>
            <person name="Catrice O."/>
            <person name="Chaidir N."/>
            <person name="Claudel C."/>
            <person name="Donnadieu C."/>
            <person name="Faraut T."/>
            <person name="Fievet G."/>
            <person name="Helmstetter N."/>
            <person name="King M."/>
            <person name="Knapp S.J."/>
            <person name="Lai Z."/>
            <person name="Le Paslier M.C."/>
            <person name="Lippi Y."/>
            <person name="Lorenzon L."/>
            <person name="Mandel J.R."/>
            <person name="Marage G."/>
            <person name="Marchand G."/>
            <person name="Marquand E."/>
            <person name="Bret-Mestries E."/>
            <person name="Morien E."/>
            <person name="Nambeesan S."/>
            <person name="Nguyen T."/>
            <person name="Pegot-Espagnet P."/>
            <person name="Pouilly N."/>
            <person name="Raftis F."/>
            <person name="Sallet E."/>
            <person name="Schiex T."/>
            <person name="Thomas J."/>
            <person name="Vandecasteele C."/>
            <person name="Vares D."/>
            <person name="Vear F."/>
            <person name="Vautrin S."/>
            <person name="Crespi M."/>
            <person name="Mangin B."/>
            <person name="Burke J.M."/>
            <person name="Salse J."/>
            <person name="Munos S."/>
            <person name="Vincourt P."/>
            <person name="Rieseberg L.H."/>
            <person name="Langlade N.B."/>
        </authorList>
    </citation>
    <scope>NUCLEOTIDE SEQUENCE</scope>
    <source>
        <tissue evidence="2">Leaves</tissue>
    </source>
</reference>
<evidence type="ECO:0000256" key="1">
    <source>
        <dbReference type="SAM" id="MobiDB-lite"/>
    </source>
</evidence>